<dbReference type="FunFam" id="2.10.25.10:FF:000173">
    <property type="entry name" value="Neurogenic locus notch protein 2"/>
    <property type="match status" value="1"/>
</dbReference>
<proteinExistence type="predicted"/>
<dbReference type="Gene3D" id="2.10.50.10">
    <property type="entry name" value="Tumor Necrosis Factor Receptor, subunit A, domain 2"/>
    <property type="match status" value="3"/>
</dbReference>
<feature type="domain" description="EGF-like" evidence="15">
    <location>
        <begin position="788"/>
        <end position="828"/>
    </location>
</feature>
<dbReference type="FunFam" id="2.10.25.10:FF:000100">
    <property type="entry name" value="neurogenic locus notch homolog protein 3"/>
    <property type="match status" value="1"/>
</dbReference>
<dbReference type="InterPro" id="IPR000742">
    <property type="entry name" value="EGF"/>
</dbReference>
<organism evidence="18 19">
    <name type="scientific">Strongylocentrotus purpuratus</name>
    <name type="common">Purple sea urchin</name>
    <dbReference type="NCBI Taxonomy" id="7668"/>
    <lineage>
        <taxon>Eukaryota</taxon>
        <taxon>Metazoa</taxon>
        <taxon>Echinodermata</taxon>
        <taxon>Eleutherozoa</taxon>
        <taxon>Echinozoa</taxon>
        <taxon>Echinoidea</taxon>
        <taxon>Euechinoidea</taxon>
        <taxon>Echinacea</taxon>
        <taxon>Camarodonta</taxon>
        <taxon>Echinidea</taxon>
        <taxon>Strongylocentrotidae</taxon>
        <taxon>Strongylocentrotus</taxon>
    </lineage>
</organism>
<evidence type="ECO:0000256" key="11">
    <source>
        <dbReference type="ARBA" id="ARBA00023180"/>
    </source>
</evidence>
<evidence type="ECO:0000256" key="14">
    <source>
        <dbReference type="SAM" id="Phobius"/>
    </source>
</evidence>
<keyword evidence="13" id="KW-0768">Sushi</keyword>
<feature type="domain" description="EGF-like" evidence="15">
    <location>
        <begin position="949"/>
        <end position="985"/>
    </location>
</feature>
<keyword evidence="3 12" id="KW-0245">EGF-like domain</keyword>
<feature type="domain" description="HYR" evidence="16">
    <location>
        <begin position="81"/>
        <end position="163"/>
    </location>
</feature>
<evidence type="ECO:0000256" key="4">
    <source>
        <dbReference type="ARBA" id="ARBA00022692"/>
    </source>
</evidence>
<keyword evidence="8 14" id="KW-1133">Transmembrane helix</keyword>
<evidence type="ECO:0000256" key="1">
    <source>
        <dbReference type="ARBA" id="ARBA00004167"/>
    </source>
</evidence>
<evidence type="ECO:0000259" key="15">
    <source>
        <dbReference type="PROSITE" id="PS50026"/>
    </source>
</evidence>
<dbReference type="PRINTS" id="PR01983">
    <property type="entry name" value="NOTCH"/>
</dbReference>
<dbReference type="FunFam" id="2.20.100.10:FF:000007">
    <property type="entry name" value="Thrombospondin 1"/>
    <property type="match status" value="1"/>
</dbReference>
<dbReference type="Proteomes" id="UP000007110">
    <property type="component" value="Unassembled WGS sequence"/>
</dbReference>
<feature type="domain" description="EGF-like" evidence="15">
    <location>
        <begin position="750"/>
        <end position="786"/>
    </location>
</feature>
<feature type="disulfide bond" evidence="12">
    <location>
        <begin position="1356"/>
        <end position="1365"/>
    </location>
</feature>
<feature type="disulfide bond" evidence="12">
    <location>
        <begin position="1682"/>
        <end position="1692"/>
    </location>
</feature>
<dbReference type="InterPro" id="IPR000436">
    <property type="entry name" value="Sushi_SCR_CCP_dom"/>
</dbReference>
<feature type="disulfide bond" evidence="12">
    <location>
        <begin position="738"/>
        <end position="747"/>
    </location>
</feature>
<dbReference type="OMA" id="GATACHE"/>
<feature type="disulfide bond" evidence="12">
    <location>
        <begin position="1470"/>
        <end position="1479"/>
    </location>
</feature>
<dbReference type="SMART" id="SM01411">
    <property type="entry name" value="Ephrin_rec_like"/>
    <property type="match status" value="4"/>
</dbReference>
<keyword evidence="2" id="KW-0217">Developmental protein</keyword>
<feature type="domain" description="HYR" evidence="16">
    <location>
        <begin position="164"/>
        <end position="247"/>
    </location>
</feature>
<dbReference type="SUPFAM" id="SSF82895">
    <property type="entry name" value="TSP-1 type 1 repeat"/>
    <property type="match status" value="1"/>
</dbReference>
<dbReference type="InterPro" id="IPR011641">
    <property type="entry name" value="Tyr-kin_ephrin_A/B_rcpt-like"/>
</dbReference>
<dbReference type="SMART" id="SM00179">
    <property type="entry name" value="EGF_CA"/>
    <property type="match status" value="23"/>
</dbReference>
<evidence type="ECO:0000256" key="13">
    <source>
        <dbReference type="PROSITE-ProRule" id="PRU00302"/>
    </source>
</evidence>
<feature type="disulfide bond" evidence="12">
    <location>
        <begin position="1240"/>
        <end position="1249"/>
    </location>
</feature>
<comment type="subcellular location">
    <subcellularLocation>
        <location evidence="1">Membrane</location>
        <topology evidence="1">Single-pass membrane protein</topology>
    </subcellularLocation>
</comment>
<dbReference type="FunFam" id="2.10.25.10:FF:000143">
    <property type="entry name" value="Protein crumbs 1"/>
    <property type="match status" value="1"/>
</dbReference>
<dbReference type="FunFam" id="2.10.25.10:FF:000123">
    <property type="entry name" value="Crumbs homolog 1 (Drosophila)"/>
    <property type="match status" value="3"/>
</dbReference>
<feature type="disulfide bond" evidence="12">
    <location>
        <begin position="1013"/>
        <end position="1022"/>
    </location>
</feature>
<dbReference type="InterPro" id="IPR018097">
    <property type="entry name" value="EGF_Ca-bd_CS"/>
</dbReference>
<feature type="domain" description="EGF-like" evidence="15">
    <location>
        <begin position="1252"/>
        <end position="1288"/>
    </location>
</feature>
<feature type="disulfide bond" evidence="12">
    <location>
        <begin position="1165"/>
        <end position="1174"/>
    </location>
</feature>
<feature type="disulfide bond" evidence="12">
    <location>
        <begin position="937"/>
        <end position="946"/>
    </location>
</feature>
<feature type="disulfide bond" evidence="12">
    <location>
        <begin position="975"/>
        <end position="984"/>
    </location>
</feature>
<dbReference type="PROSITE" id="PS01186">
    <property type="entry name" value="EGF_2"/>
    <property type="match status" value="21"/>
</dbReference>
<comment type="caution">
    <text evidence="12">Lacks conserved residue(s) required for the propagation of feature annotation.</text>
</comment>
<feature type="disulfide bond" evidence="12">
    <location>
        <begin position="1318"/>
        <end position="1327"/>
    </location>
</feature>
<dbReference type="CDD" id="cd00033">
    <property type="entry name" value="CCP"/>
    <property type="match status" value="1"/>
</dbReference>
<dbReference type="FunFam" id="2.10.25.10:FF:000434">
    <property type="entry name" value="Predicted protein"/>
    <property type="match status" value="1"/>
</dbReference>
<dbReference type="PROSITE" id="PS50092">
    <property type="entry name" value="TSP1"/>
    <property type="match status" value="1"/>
</dbReference>
<keyword evidence="4 14" id="KW-0812">Transmembrane</keyword>
<dbReference type="Pfam" id="PF00008">
    <property type="entry name" value="EGF"/>
    <property type="match status" value="15"/>
</dbReference>
<keyword evidence="9 14" id="KW-0472">Membrane</keyword>
<feature type="disulfide bond" evidence="12">
    <location>
        <begin position="856"/>
        <end position="865"/>
    </location>
</feature>
<evidence type="ECO:0000256" key="10">
    <source>
        <dbReference type="ARBA" id="ARBA00023157"/>
    </source>
</evidence>
<feature type="disulfide bond" evidence="12">
    <location>
        <begin position="1181"/>
        <end position="1191"/>
    </location>
</feature>
<feature type="domain" description="EGF-like" evidence="15">
    <location>
        <begin position="1715"/>
        <end position="1751"/>
    </location>
</feature>
<dbReference type="GO" id="GO:0043226">
    <property type="term" value="C:organelle"/>
    <property type="evidence" value="ECO:0007669"/>
    <property type="project" value="UniProtKB-ARBA"/>
</dbReference>
<evidence type="ECO:0000256" key="12">
    <source>
        <dbReference type="PROSITE-ProRule" id="PRU00076"/>
    </source>
</evidence>
<feature type="disulfide bond" evidence="12">
    <location>
        <begin position="1394"/>
        <end position="1403"/>
    </location>
</feature>
<dbReference type="Gene3D" id="2.20.100.10">
    <property type="entry name" value="Thrombospondin type-1 (TSP1) repeat"/>
    <property type="match status" value="1"/>
</dbReference>
<dbReference type="FunFam" id="2.10.25.10:FF:000279">
    <property type="entry name" value="Neurogenic locus notch 1"/>
    <property type="match status" value="2"/>
</dbReference>
<feature type="disulfide bond" evidence="12">
    <location>
        <begin position="894"/>
        <end position="903"/>
    </location>
</feature>
<dbReference type="PROSITE" id="PS00010">
    <property type="entry name" value="ASX_HYDROXYL"/>
    <property type="match status" value="13"/>
</dbReference>
<dbReference type="InterPro" id="IPR000884">
    <property type="entry name" value="TSP1_rpt"/>
</dbReference>
<feature type="domain" description="EGF-like" evidence="15">
    <location>
        <begin position="1330"/>
        <end position="1366"/>
    </location>
</feature>
<dbReference type="FunFam" id="2.10.25.10:FF:000525">
    <property type="entry name" value="Fat-like cadherin-related tumor suppressor homolog"/>
    <property type="match status" value="1"/>
</dbReference>
<dbReference type="OrthoDB" id="10066368at2759"/>
<sequence>MHWQRETTPFCDIVGCDPLDLPLNINVYPATCTSMEKLYYGTECTFFCHNGLTLEGAVHSVSCAADGEWDLDAGAIDVTCVDEVAPTLTFCPGPISIIRTEVWGVEVPFDLPRAQDNADGVLSVTTLPENLISPFNFTEDAVASYTFSDSAGNSVTCSFSVYVQDEIPPVVVFCPADIHVNTSEVLTEVTWEIPVFEEVTGDDLLITSNHDNHMATFPWGEHVVSYLASNTDNGKTVGCDFSVSVAPVTCNELRAPGNGALSCDQWAYGRFCSIFCSDDYDIPRLRSSRQPPEHYVCGGSGLWSPHAYVPDCSAIKRPGQCNLPNELLYFSGACGTQDNLNQIANAFLGVLRGTDFSSVCTQSDQCTANNVKVTCGPNLEVRRRGRREIPQRRLFRSKGKVDSALQTEEQAEHRLKRQADSPFLVSIEWDFVVNIDQDPSLANFDAARAAEDIMVSMNDILYDQIIEGTFPDFTDVSGANITLDEESLTYDYAEVICDDGFTADNQDLQCVPCIVGTFYDNVTQVCQACPRGTYQDSEAQTACTPCEEGKWTEEEGSTNATQCLGVCEVGHFSSTGVAPCQRCPIGSYQSLPLSTTCLQCPNGTTTLASGCIEMQQCMEPCTPGAFSLSGVDPCNPCPLGSYQSRAQQTSCDLCPGQLSTNSSGAQSVQECTDINECASDPCQNGATCVDLTGSFQCICASGFSGRDCEIDIDDCALYQPCLHNGTCVDLVNSYSCVCLPGFTGVECEVAFDLCQTLPCQNNATCISSATHYECQCLPGYHGNDCDMVLNPCSPNPCLNAATCSVLDGEDGGGYECDCAPGFSGLNCSRDINECHSHPCLHGGTCQDVVNGFLCSCSTGYEGPQCEVDIDLCSSDPCLNNGSCFDLVDTFECLCKAGYAGQLCERQRNACDDDPCLNGGSCQAGTGEGVSHIYTCECQPGFIGRDCEVNRDDCASSPCSNGATCLDDVDGFTCNCTEEFTGPTCDDNTDQCSRNPCGPNSTCLEKVGGYQCLCPPGRTGEECLDAVDLCDGGGRCLNGGTCISRGETFSCQCVPGFQGSQCEIDIDECVSEPCFHGSTCLDLIGNFSCVCALGFSGPTCEENIDDCLSSPCINGTCDDGINSWSCDCFQGYQGDVCNIPVDFCLSEPCLNDGVCTSLQTGFTCTCLSGFTGTTCEVNIDECSSFPCIQGSCLDHIDGYMCLCDEGFSGIHCETNQDECISAPCLNNGTCADRPRGYACQCPVGFNGTNCEVDVDDCFNSECENNATCIDEVAGYHCRCLPGYTGIQCQLRVIPACSSHPCTNGGSCLEDGDRGFRCACLEGFTGEACERDVDDCVNNSCENDATCLDQVSGYICQCPPGYNGTYCEMNIDDCTSMPCLNNGSCIDQVSGFACLCSNGYTGELCDTDIDECGSNPCFNRGSCEDTIGGYICQCAAGFRGLYCDEASMECGSDPCLNGATCVEGFTQFVCDCAPGYTGLLCETALPSDFDLIFNPESEVVHFADVQSGDVSHMTISAWIRILHAPQDFHIFAYIVGDEEYSLSNPCSLKLLSKSTSYNVGSSLCDNAWHHVSLQWTFEPEIIWILSVDQGNTVYRNRTMPSSRVVGPGYIVVGSDNMEQKDYVIMSGINVWASRLEEEKLEEISSTCKPALFGDIVSWTDVVSSENITSTQIESPSMCDAVDECMSNPCAHGSCENKLDGFHCECESGYKGELCTDTQDLCSDGLCKNAASCQTVEGAPECLCREGFSGQFCETRKVDGAWSYWSLWTECSSTCGGGTRSRTRDCTNPAPQGGGLNCTGKAEQDGICNAFECPGCLRLRRPLRGYLHCEEHPEITNCTISCRHGYGFAERAMEFYFCGKDTNYRWNHQTAKNRRAIFPSCTEVTKSHGMTGVLDIGYPGAVCVTAGDKESLRKAAYSSLNTHSEDIDCLRENSCKILQIQVQNCQLLTNKRRSVGSAGEIEISITVSHNDSIEHHSVGADNTTEFETMELLDIFYYNMSSLLRNDSLTLEVADQVLHGDPSSITGDIWENCPSGYIDSTVNGFCVPCGIGTYWALTEGNTTDYDCYPCPQDTYQDEEAQDECILCPPETFTDDLHASNVTQCKVPPPVPVFTTLPPTHQPDHFPLPLIIATAIGVVILLVIILVIAAWCKHRHRNKTGSVATQDIQLLNPATAGTKGTFTYNAYEEQGTKNHDFIFGGDDVSSSKEKLSNIDTFGVSLSEYPTLKLGTNLEDDLKVYLPPQTPTTFGTQVQAEEKM</sequence>
<dbReference type="GO" id="GO:0005509">
    <property type="term" value="F:calcium ion binding"/>
    <property type="evidence" value="ECO:0007669"/>
    <property type="project" value="InterPro"/>
</dbReference>
<dbReference type="FunFam" id="2.10.25.10:FF:000080">
    <property type="entry name" value="Neurogenic locus notch 1"/>
    <property type="match status" value="1"/>
</dbReference>
<evidence type="ECO:0000313" key="19">
    <source>
        <dbReference type="Proteomes" id="UP000007110"/>
    </source>
</evidence>
<accession>A0A7M7P4I0</accession>
<evidence type="ECO:0000256" key="6">
    <source>
        <dbReference type="ARBA" id="ARBA00022737"/>
    </source>
</evidence>
<feature type="disulfide bond" evidence="12">
    <location>
        <begin position="699"/>
        <end position="708"/>
    </location>
</feature>
<dbReference type="FunFam" id="2.10.25.10:FF:000247">
    <property type="entry name" value="Delta/notch like EGF repeat containing"/>
    <property type="match status" value="1"/>
</dbReference>
<feature type="disulfide bond" evidence="12">
    <location>
        <begin position="1202"/>
        <end position="1211"/>
    </location>
</feature>
<dbReference type="InParanoid" id="A0A7M7P4I0"/>
<dbReference type="InterPro" id="IPR003410">
    <property type="entry name" value="HYR_dom"/>
</dbReference>
<keyword evidence="10 12" id="KW-1015">Disulfide bond</keyword>
<dbReference type="CDD" id="cd00054">
    <property type="entry name" value="EGF_CA"/>
    <property type="match status" value="21"/>
</dbReference>
<dbReference type="PROSITE" id="PS01187">
    <property type="entry name" value="EGF_CA"/>
    <property type="match status" value="7"/>
</dbReference>
<protein>
    <submittedName>
        <fullName evidence="18">Uncharacterized protein</fullName>
    </submittedName>
</protein>
<dbReference type="InterPro" id="IPR036383">
    <property type="entry name" value="TSP1_rpt_sf"/>
</dbReference>
<dbReference type="FunFam" id="2.10.25.10:FF:000031">
    <property type="entry name" value="neurogenic locus notch homolog protein 3"/>
    <property type="match status" value="1"/>
</dbReference>
<dbReference type="FunFam" id="2.10.50.10:FF:000018">
    <property type="entry name" value="Sushi, von Willebrand factor type A, EGF and pentraxin domain-containing 1"/>
    <property type="match status" value="1"/>
</dbReference>
<keyword evidence="19" id="KW-1185">Reference proteome</keyword>
<dbReference type="KEGG" id="spu:115925961"/>
<feature type="domain" description="EGF-like" evidence="15">
    <location>
        <begin position="1368"/>
        <end position="1404"/>
    </location>
</feature>
<dbReference type="SUPFAM" id="SSF57184">
    <property type="entry name" value="Growth factor receptor domain"/>
    <property type="match status" value="6"/>
</dbReference>
<feature type="disulfide bond" evidence="12">
    <location>
        <begin position="1432"/>
        <end position="1441"/>
    </location>
</feature>
<dbReference type="InterPro" id="IPR000152">
    <property type="entry name" value="EGF-type_Asp/Asn_hydroxyl_site"/>
</dbReference>
<name>A0A7M7P4I0_STRPU</name>
<feature type="transmembrane region" description="Helical" evidence="14">
    <location>
        <begin position="2121"/>
        <end position="2147"/>
    </location>
</feature>
<feature type="domain" description="EGF-like" evidence="15">
    <location>
        <begin position="1214"/>
        <end position="1250"/>
    </location>
</feature>
<dbReference type="SUPFAM" id="SSF49899">
    <property type="entry name" value="Concanavalin A-like lectins/glucanases"/>
    <property type="match status" value="1"/>
</dbReference>
<dbReference type="GO" id="GO:0120025">
    <property type="term" value="C:plasma membrane bounded cell projection"/>
    <property type="evidence" value="ECO:0007669"/>
    <property type="project" value="UniProtKB-ARBA"/>
</dbReference>
<dbReference type="InterPro" id="IPR013320">
    <property type="entry name" value="ConA-like_dom_sf"/>
</dbReference>
<keyword evidence="6" id="KW-0677">Repeat</keyword>
<evidence type="ECO:0000313" key="18">
    <source>
        <dbReference type="EnsemblMetazoa" id="XP_030845897"/>
    </source>
</evidence>
<feature type="disulfide bond" evidence="12">
    <location>
        <begin position="1052"/>
        <end position="1061"/>
    </location>
</feature>
<feature type="disulfide bond" evidence="12">
    <location>
        <begin position="1741"/>
        <end position="1750"/>
    </location>
</feature>
<dbReference type="PRINTS" id="PR00010">
    <property type="entry name" value="EGFBLOOD"/>
</dbReference>
<feature type="disulfide bond" evidence="12">
    <location>
        <begin position="1127"/>
        <end position="1136"/>
    </location>
</feature>
<dbReference type="SMART" id="SM00181">
    <property type="entry name" value="EGF"/>
    <property type="match status" value="24"/>
</dbReference>
<dbReference type="FunFam" id="2.10.25.10:FF:000109">
    <property type="entry name" value="Notch homolog 4, [Drosophila]"/>
    <property type="match status" value="2"/>
</dbReference>
<dbReference type="InterPro" id="IPR035976">
    <property type="entry name" value="Sushi/SCR/CCP_sf"/>
</dbReference>
<evidence type="ECO:0000256" key="9">
    <source>
        <dbReference type="ARBA" id="ARBA00023136"/>
    </source>
</evidence>
<dbReference type="InterPro" id="IPR009030">
    <property type="entry name" value="Growth_fac_rcpt_cys_sf"/>
</dbReference>
<feature type="disulfide bond" evidence="12">
    <location>
        <begin position="776"/>
        <end position="785"/>
    </location>
</feature>
<dbReference type="RefSeq" id="XP_030845897.1">
    <property type="nucleotide sequence ID" value="XM_030990037.1"/>
</dbReference>
<dbReference type="PROSITE" id="PS50923">
    <property type="entry name" value="SUSHI"/>
    <property type="match status" value="1"/>
</dbReference>
<evidence type="ECO:0000256" key="5">
    <source>
        <dbReference type="ARBA" id="ARBA00022729"/>
    </source>
</evidence>
<dbReference type="GO" id="GO:0007157">
    <property type="term" value="P:heterophilic cell-cell adhesion via plasma membrane cell adhesion molecules"/>
    <property type="evidence" value="ECO:0000318"/>
    <property type="project" value="GO_Central"/>
</dbReference>
<evidence type="ECO:0000256" key="7">
    <source>
        <dbReference type="ARBA" id="ARBA00022837"/>
    </source>
</evidence>
<feature type="domain" description="EGF-like" evidence="15">
    <location>
        <begin position="1139"/>
        <end position="1175"/>
    </location>
</feature>
<dbReference type="Pfam" id="PF07699">
    <property type="entry name" value="Ephrin_rec_like"/>
    <property type="match status" value="4"/>
</dbReference>
<dbReference type="Gene3D" id="2.60.120.200">
    <property type="match status" value="1"/>
</dbReference>
<dbReference type="InterPro" id="IPR013032">
    <property type="entry name" value="EGF-like_CS"/>
</dbReference>
<feature type="domain" description="EGF-like" evidence="15">
    <location>
        <begin position="1406"/>
        <end position="1442"/>
    </location>
</feature>
<feature type="domain" description="EGF-like" evidence="15">
    <location>
        <begin position="711"/>
        <end position="748"/>
    </location>
</feature>
<dbReference type="FunFam" id="2.10.25.10:FF:000004">
    <property type="entry name" value="Neurogenic locus notch 1"/>
    <property type="match status" value="1"/>
</dbReference>
<feature type="disulfide bond" evidence="12">
    <location>
        <begin position="1090"/>
        <end position="1099"/>
    </location>
</feature>
<dbReference type="Pfam" id="PF00090">
    <property type="entry name" value="TSP_1"/>
    <property type="match status" value="1"/>
</dbReference>
<keyword evidence="5" id="KW-0732">Signal</keyword>
<dbReference type="InterPro" id="IPR001881">
    <property type="entry name" value="EGF-like_Ca-bd_dom"/>
</dbReference>
<feature type="domain" description="EGF-like" evidence="15">
    <location>
        <begin position="868"/>
        <end position="904"/>
    </location>
</feature>
<dbReference type="Pfam" id="PF02494">
    <property type="entry name" value="HYR"/>
    <property type="match status" value="2"/>
</dbReference>
<feature type="domain" description="EGF-like" evidence="15">
    <location>
        <begin position="987"/>
        <end position="1023"/>
    </location>
</feature>
<reference evidence="18" key="2">
    <citation type="submission" date="2021-01" db="UniProtKB">
        <authorList>
            <consortium name="EnsemblMetazoa"/>
        </authorList>
    </citation>
    <scope>IDENTIFICATION</scope>
</reference>
<dbReference type="PANTHER" id="PTHR24049">
    <property type="entry name" value="CRUMBS FAMILY MEMBER"/>
    <property type="match status" value="1"/>
</dbReference>
<dbReference type="Gene3D" id="2.10.25.10">
    <property type="entry name" value="Laminin"/>
    <property type="match status" value="23"/>
</dbReference>
<dbReference type="SMART" id="SM00209">
    <property type="entry name" value="TSP1"/>
    <property type="match status" value="1"/>
</dbReference>
<dbReference type="PROSITE" id="PS50825">
    <property type="entry name" value="HYR"/>
    <property type="match status" value="2"/>
</dbReference>
<feature type="domain" description="Sushi" evidence="17">
    <location>
        <begin position="14"/>
        <end position="82"/>
    </location>
</feature>
<keyword evidence="7" id="KW-0106">Calcium</keyword>
<feature type="domain" description="EGF-like" evidence="15">
    <location>
        <begin position="1444"/>
        <end position="1480"/>
    </location>
</feature>
<reference evidence="19" key="1">
    <citation type="submission" date="2015-02" db="EMBL/GenBank/DDBJ databases">
        <title>Genome sequencing for Strongylocentrotus purpuratus.</title>
        <authorList>
            <person name="Murali S."/>
            <person name="Liu Y."/>
            <person name="Vee V."/>
            <person name="English A."/>
            <person name="Wang M."/>
            <person name="Skinner E."/>
            <person name="Han Y."/>
            <person name="Muzny D.M."/>
            <person name="Worley K.C."/>
            <person name="Gibbs R.A."/>
        </authorList>
    </citation>
    <scope>NUCLEOTIDE SEQUENCE</scope>
</reference>
<dbReference type="GO" id="GO:0045197">
    <property type="term" value="P:establishment or maintenance of epithelial cell apical/basal polarity"/>
    <property type="evidence" value="ECO:0000318"/>
    <property type="project" value="GO_Central"/>
</dbReference>
<feature type="disulfide bond" evidence="12">
    <location>
        <begin position="1703"/>
        <end position="1712"/>
    </location>
</feature>
<evidence type="ECO:0000256" key="2">
    <source>
        <dbReference type="ARBA" id="ARBA00022473"/>
    </source>
</evidence>
<feature type="domain" description="EGF-like" evidence="15">
    <location>
        <begin position="673"/>
        <end position="709"/>
    </location>
</feature>
<dbReference type="SMART" id="SM00032">
    <property type="entry name" value="CCP"/>
    <property type="match status" value="3"/>
</dbReference>
<dbReference type="EnsemblMetazoa" id="XM_030990037">
    <property type="protein sequence ID" value="XP_030845897"/>
    <property type="gene ID" value="LOC115925961"/>
</dbReference>
<feature type="domain" description="EGF-like" evidence="15">
    <location>
        <begin position="1291"/>
        <end position="1328"/>
    </location>
</feature>
<dbReference type="GO" id="GO:0032991">
    <property type="term" value="C:protein-containing complex"/>
    <property type="evidence" value="ECO:0000318"/>
    <property type="project" value="GO_Central"/>
</dbReference>
<evidence type="ECO:0000256" key="8">
    <source>
        <dbReference type="ARBA" id="ARBA00022989"/>
    </source>
</evidence>
<dbReference type="PROSITE" id="PS00022">
    <property type="entry name" value="EGF_1"/>
    <property type="match status" value="23"/>
</dbReference>
<feature type="domain" description="EGF-like" evidence="15">
    <location>
        <begin position="1678"/>
        <end position="1713"/>
    </location>
</feature>
<dbReference type="SUPFAM" id="SSF57535">
    <property type="entry name" value="Complement control module/SCR domain"/>
    <property type="match status" value="1"/>
</dbReference>
<feature type="domain" description="EGF-like" evidence="15">
    <location>
        <begin position="906"/>
        <end position="947"/>
    </location>
</feature>
<keyword evidence="11" id="KW-0325">Glycoprotein</keyword>
<dbReference type="PROSITE" id="PS50026">
    <property type="entry name" value="EGF_3"/>
    <property type="match status" value="23"/>
</dbReference>
<feature type="disulfide bond" evidence="12">
    <location>
        <begin position="1278"/>
        <end position="1287"/>
    </location>
</feature>
<dbReference type="GO" id="GO:0005886">
    <property type="term" value="C:plasma membrane"/>
    <property type="evidence" value="ECO:0000318"/>
    <property type="project" value="GO_Central"/>
</dbReference>
<feature type="disulfide bond" evidence="12">
    <location>
        <begin position="818"/>
        <end position="827"/>
    </location>
</feature>
<dbReference type="GeneID" id="115925961"/>
<evidence type="ECO:0000256" key="3">
    <source>
        <dbReference type="ARBA" id="ARBA00022536"/>
    </source>
</evidence>
<dbReference type="GO" id="GO:0007399">
    <property type="term" value="P:nervous system development"/>
    <property type="evidence" value="ECO:0007669"/>
    <property type="project" value="UniProtKB-ARBA"/>
</dbReference>
<dbReference type="InterPro" id="IPR051022">
    <property type="entry name" value="Notch_Cell-Fate_Det"/>
</dbReference>
<feature type="domain" description="EGF-like" evidence="15">
    <location>
        <begin position="1177"/>
        <end position="1212"/>
    </location>
</feature>
<dbReference type="Pfam" id="PF12661">
    <property type="entry name" value="hEGF"/>
    <property type="match status" value="5"/>
</dbReference>
<dbReference type="FunFam" id="2.10.25.10:FF:000472">
    <property type="entry name" value="Uncharacterized protein, isoform A"/>
    <property type="match status" value="2"/>
</dbReference>
<feature type="domain" description="EGF-like" evidence="15">
    <location>
        <begin position="1025"/>
        <end position="1062"/>
    </location>
</feature>
<feature type="disulfide bond" evidence="12">
    <location>
        <begin position="1106"/>
        <end position="1116"/>
    </location>
</feature>
<feature type="domain" description="EGF-like" evidence="15">
    <location>
        <begin position="1102"/>
        <end position="1137"/>
    </location>
</feature>
<feature type="domain" description="EGF-like" evidence="15">
    <location>
        <begin position="830"/>
        <end position="866"/>
    </location>
</feature>
<dbReference type="SUPFAM" id="SSF57196">
    <property type="entry name" value="EGF/Laminin"/>
    <property type="match status" value="9"/>
</dbReference>
<evidence type="ECO:0000259" key="17">
    <source>
        <dbReference type="PROSITE" id="PS50923"/>
    </source>
</evidence>
<evidence type="ECO:0000259" key="16">
    <source>
        <dbReference type="PROSITE" id="PS50825"/>
    </source>
</evidence>
<dbReference type="PANTHER" id="PTHR24049:SF22">
    <property type="entry name" value="DROSOPHILA CRUMBS HOMOLOG"/>
    <property type="match status" value="1"/>
</dbReference>
<feature type="domain" description="EGF-like" evidence="15">
    <location>
        <begin position="1064"/>
        <end position="1100"/>
    </location>
</feature>